<dbReference type="RefSeq" id="WP_169551484.1">
    <property type="nucleotide sequence ID" value="NZ_CP051677.1"/>
</dbReference>
<evidence type="ECO:0000256" key="1">
    <source>
        <dbReference type="ARBA" id="ARBA00001947"/>
    </source>
</evidence>
<name>A0A7L5DVE6_9BACT</name>
<dbReference type="GO" id="GO:1990077">
    <property type="term" value="C:primosome complex"/>
    <property type="evidence" value="ECO:0007669"/>
    <property type="project" value="UniProtKB-KW"/>
</dbReference>
<dbReference type="Gene3D" id="3.90.580.10">
    <property type="entry name" value="Zinc finger, CHC2-type domain"/>
    <property type="match status" value="1"/>
</dbReference>
<keyword evidence="12" id="KW-0804">Transcription</keyword>
<dbReference type="GO" id="GO:0003899">
    <property type="term" value="F:DNA-directed RNA polymerase activity"/>
    <property type="evidence" value="ECO:0007669"/>
    <property type="project" value="InterPro"/>
</dbReference>
<keyword evidence="2" id="KW-0240">DNA-directed RNA polymerase</keyword>
<dbReference type="GO" id="GO:0008270">
    <property type="term" value="F:zinc ion binding"/>
    <property type="evidence" value="ECO:0007669"/>
    <property type="project" value="UniProtKB-KW"/>
</dbReference>
<evidence type="ECO:0000256" key="9">
    <source>
        <dbReference type="ARBA" id="ARBA00022833"/>
    </source>
</evidence>
<keyword evidence="11" id="KW-0238">DNA-binding</keyword>
<evidence type="ECO:0000256" key="7">
    <source>
        <dbReference type="ARBA" id="ARBA00022723"/>
    </source>
</evidence>
<feature type="domain" description="Zinc finger CHC2-type" evidence="13">
    <location>
        <begin position="35"/>
        <end position="89"/>
    </location>
</feature>
<keyword evidence="7" id="KW-0479">Metal-binding</keyword>
<dbReference type="EMBL" id="CP051677">
    <property type="protein sequence ID" value="QJD79520.1"/>
    <property type="molecule type" value="Genomic_DNA"/>
</dbReference>
<evidence type="ECO:0000313" key="14">
    <source>
        <dbReference type="EMBL" id="QJD79520.1"/>
    </source>
</evidence>
<keyword evidence="3" id="KW-0639">Primosome</keyword>
<reference evidence="14 15" key="1">
    <citation type="submission" date="2020-04" db="EMBL/GenBank/DDBJ databases">
        <title>Genome sequencing of novel species.</title>
        <authorList>
            <person name="Heo J."/>
            <person name="Kim S.-J."/>
            <person name="Kim J.-S."/>
            <person name="Hong S.-B."/>
            <person name="Kwon S.-W."/>
        </authorList>
    </citation>
    <scope>NUCLEOTIDE SEQUENCE [LARGE SCALE GENOMIC DNA]</scope>
    <source>
        <strain evidence="14 15">CJU-R4</strain>
    </source>
</reference>
<evidence type="ECO:0000256" key="4">
    <source>
        <dbReference type="ARBA" id="ARBA00022679"/>
    </source>
</evidence>
<accession>A0A7L5DVE6</accession>
<dbReference type="AlphaFoldDB" id="A0A7L5DVE6"/>
<dbReference type="GO" id="GO:0000428">
    <property type="term" value="C:DNA-directed RNA polymerase complex"/>
    <property type="evidence" value="ECO:0007669"/>
    <property type="project" value="UniProtKB-KW"/>
</dbReference>
<evidence type="ECO:0000256" key="11">
    <source>
        <dbReference type="ARBA" id="ARBA00023125"/>
    </source>
</evidence>
<dbReference type="SMART" id="SM00400">
    <property type="entry name" value="ZnF_CHCC"/>
    <property type="match status" value="1"/>
</dbReference>
<evidence type="ECO:0000313" key="15">
    <source>
        <dbReference type="Proteomes" id="UP000501128"/>
    </source>
</evidence>
<evidence type="ECO:0000256" key="5">
    <source>
        <dbReference type="ARBA" id="ARBA00022695"/>
    </source>
</evidence>
<evidence type="ECO:0000256" key="8">
    <source>
        <dbReference type="ARBA" id="ARBA00022771"/>
    </source>
</evidence>
<proteinExistence type="predicted"/>
<dbReference type="KEGG" id="srho:HH216_14710"/>
<evidence type="ECO:0000256" key="6">
    <source>
        <dbReference type="ARBA" id="ARBA00022705"/>
    </source>
</evidence>
<keyword evidence="15" id="KW-1185">Reference proteome</keyword>
<evidence type="ECO:0000259" key="13">
    <source>
        <dbReference type="SMART" id="SM00400"/>
    </source>
</evidence>
<keyword evidence="6" id="KW-0235">DNA replication</keyword>
<keyword evidence="9" id="KW-0862">Zinc</keyword>
<keyword evidence="5" id="KW-0548">Nucleotidyltransferase</keyword>
<dbReference type="Pfam" id="PF01807">
    <property type="entry name" value="Zn_ribbon_DnaG"/>
    <property type="match status" value="1"/>
</dbReference>
<keyword evidence="10" id="KW-0460">Magnesium</keyword>
<dbReference type="InterPro" id="IPR050219">
    <property type="entry name" value="DnaG_primase"/>
</dbReference>
<dbReference type="Proteomes" id="UP000501128">
    <property type="component" value="Chromosome"/>
</dbReference>
<organism evidence="14 15">
    <name type="scientific">Spirosoma rhododendri</name>
    <dbReference type="NCBI Taxonomy" id="2728024"/>
    <lineage>
        <taxon>Bacteria</taxon>
        <taxon>Pseudomonadati</taxon>
        <taxon>Bacteroidota</taxon>
        <taxon>Cytophagia</taxon>
        <taxon>Cytophagales</taxon>
        <taxon>Cytophagaceae</taxon>
        <taxon>Spirosoma</taxon>
    </lineage>
</organism>
<protein>
    <recommendedName>
        <fullName evidence="13">Zinc finger CHC2-type domain-containing protein</fullName>
    </recommendedName>
</protein>
<dbReference type="GO" id="GO:0006269">
    <property type="term" value="P:DNA replication, synthesis of primer"/>
    <property type="evidence" value="ECO:0007669"/>
    <property type="project" value="UniProtKB-KW"/>
</dbReference>
<gene>
    <name evidence="14" type="ORF">HH216_14710</name>
</gene>
<dbReference type="PANTHER" id="PTHR30313">
    <property type="entry name" value="DNA PRIMASE"/>
    <property type="match status" value="1"/>
</dbReference>
<dbReference type="GO" id="GO:0003677">
    <property type="term" value="F:DNA binding"/>
    <property type="evidence" value="ECO:0007669"/>
    <property type="project" value="UniProtKB-KW"/>
</dbReference>
<dbReference type="FunFam" id="3.90.580.10:FF:000001">
    <property type="entry name" value="DNA primase"/>
    <property type="match status" value="1"/>
</dbReference>
<evidence type="ECO:0000256" key="12">
    <source>
        <dbReference type="ARBA" id="ARBA00023163"/>
    </source>
</evidence>
<comment type="cofactor">
    <cofactor evidence="1">
        <name>Zn(2+)</name>
        <dbReference type="ChEBI" id="CHEBI:29105"/>
    </cofactor>
</comment>
<keyword evidence="8" id="KW-0863">Zinc-finger</keyword>
<dbReference type="InterPro" id="IPR036977">
    <property type="entry name" value="DNA_primase_Znf_CHC2"/>
</dbReference>
<dbReference type="PANTHER" id="PTHR30313:SF2">
    <property type="entry name" value="DNA PRIMASE"/>
    <property type="match status" value="1"/>
</dbReference>
<dbReference type="InterPro" id="IPR002694">
    <property type="entry name" value="Znf_CHC2"/>
</dbReference>
<evidence type="ECO:0000256" key="3">
    <source>
        <dbReference type="ARBA" id="ARBA00022515"/>
    </source>
</evidence>
<sequence length="113" mass="12745">MPLINADFLQKLREQADVVQIIGEFIDLKKTGSTYKACCPFHDEKSPSFTVSPVRQTYKCFGCGKSGDALDFIISYRKLSLPEAATYLAGRLNELVEYDTDNRPKSRFDGIQL</sequence>
<dbReference type="SUPFAM" id="SSF57783">
    <property type="entry name" value="Zinc beta-ribbon"/>
    <property type="match status" value="1"/>
</dbReference>
<dbReference type="GO" id="GO:0005737">
    <property type="term" value="C:cytoplasm"/>
    <property type="evidence" value="ECO:0007669"/>
    <property type="project" value="TreeGrafter"/>
</dbReference>
<evidence type="ECO:0000256" key="10">
    <source>
        <dbReference type="ARBA" id="ARBA00022842"/>
    </source>
</evidence>
<keyword evidence="4" id="KW-0808">Transferase</keyword>
<evidence type="ECO:0000256" key="2">
    <source>
        <dbReference type="ARBA" id="ARBA00022478"/>
    </source>
</evidence>